<dbReference type="SUPFAM" id="SSF81301">
    <property type="entry name" value="Nucleotidyltransferase"/>
    <property type="match status" value="1"/>
</dbReference>
<dbReference type="Proteomes" id="UP000217881">
    <property type="component" value="Unassembled WGS sequence"/>
</dbReference>
<dbReference type="InterPro" id="IPR052366">
    <property type="entry name" value="GTP_Pyrophosphokinase"/>
</dbReference>
<dbReference type="InterPro" id="IPR043519">
    <property type="entry name" value="NT_sf"/>
</dbReference>
<dbReference type="EMBL" id="FXZG01000045">
    <property type="protein sequence ID" value="SMY03142.1"/>
    <property type="molecule type" value="Genomic_DNA"/>
</dbReference>
<dbReference type="EMBL" id="NRHA01000039">
    <property type="protein sequence ID" value="PCC52062.1"/>
    <property type="molecule type" value="Genomic_DNA"/>
</dbReference>
<evidence type="ECO:0000313" key="2">
    <source>
        <dbReference type="EMBL" id="AZT92761.1"/>
    </source>
</evidence>
<evidence type="ECO:0000313" key="9">
    <source>
        <dbReference type="Proteomes" id="UP000234300"/>
    </source>
</evidence>
<dbReference type="Proteomes" id="UP000282731">
    <property type="component" value="Chromosome"/>
</dbReference>
<keyword evidence="2" id="KW-0418">Kinase</keyword>
<evidence type="ECO:0000313" key="10">
    <source>
        <dbReference type="Proteomes" id="UP000282731"/>
    </source>
</evidence>
<evidence type="ECO:0000313" key="5">
    <source>
        <dbReference type="EMBL" id="SMY03142.1"/>
    </source>
</evidence>
<reference evidence="10 11" key="4">
    <citation type="submission" date="2017-12" db="EMBL/GenBank/DDBJ databases">
        <authorList>
            <person name="Levesque S."/>
        </authorList>
    </citation>
    <scope>NUCLEOTIDE SEQUENCE [LARGE SCALE GENOMIC DNA]</scope>
    <source>
        <strain evidence="2 11">SMQ-1417</strain>
        <strain evidence="3 10">SMQ-1420</strain>
    </source>
</reference>
<dbReference type="PANTHER" id="PTHR47837">
    <property type="entry name" value="GTP PYROPHOSPHOKINASE YJBM"/>
    <property type="match status" value="1"/>
</dbReference>
<protein>
    <submittedName>
        <fullName evidence="2">GTP pyrophosphokinase</fullName>
    </submittedName>
</protein>
<dbReference type="EMBL" id="CP025334">
    <property type="protein sequence ID" value="AZT96591.1"/>
    <property type="molecule type" value="Genomic_DNA"/>
</dbReference>
<sequence>MAWVTRRFSKTQINKAGKLIGRGGTPAEISEAREKVSNFRSAHAYPLFSVTIHVRKNALAVNPAAIVARRLKRLPTIIDKLKRHPNMNVTTMHDLGGCRVILETVAEVDALVERLQGARRAQNVITRSYDYLRRHPGPQDSGYRGVHLVYEYRATKPDFWGSAVEVQIRTGLQHAWATAVETLDLFGGTRLKYGTGDEDLKRFFLVVSSLMAVDEGLPQPQAAATSPGALRGELRSLEKELGLLSRLSGYVALVEQFGSDKRTTFLMQLNRTEQTLYLELFSNAASAEAKLEEVENQGDDNIDAVLVASSKVGMLKSAYPNYFANTSAFSAFVQSQIDQA</sequence>
<dbReference type="EMBL" id="CP025330">
    <property type="protein sequence ID" value="AZT92761.1"/>
    <property type="molecule type" value="Genomic_DNA"/>
</dbReference>
<evidence type="ECO:0000313" key="4">
    <source>
        <dbReference type="EMBL" id="PCC52062.1"/>
    </source>
</evidence>
<reference evidence="4 7" key="1">
    <citation type="journal article" date="2017" name="Elife">
        <title>Extensive horizontal gene transfer in cheese-associated bacteria.</title>
        <authorList>
            <person name="Bonham K.S."/>
            <person name="Wolfe B.E."/>
            <person name="Dutton R.J."/>
        </authorList>
    </citation>
    <scope>NUCLEOTIDE SEQUENCE [LARGE SCALE GENOMIC DNA]</scope>
    <source>
        <strain evidence="4 7">738_8</strain>
    </source>
</reference>
<dbReference type="CDD" id="cd05399">
    <property type="entry name" value="NT_Rel-Spo_like"/>
    <property type="match status" value="1"/>
</dbReference>
<evidence type="ECO:0000313" key="3">
    <source>
        <dbReference type="EMBL" id="AZT96591.1"/>
    </source>
</evidence>
<reference evidence="8" key="2">
    <citation type="submission" date="2017-03" db="EMBL/GenBank/DDBJ databases">
        <authorList>
            <person name="Monnet C."/>
        </authorList>
    </citation>
    <scope>NUCLEOTIDE SEQUENCE [LARGE SCALE GENOMIC DNA]</scope>
    <source>
        <strain evidence="8">CNRZ 920</strain>
    </source>
</reference>
<dbReference type="GO" id="GO:0015969">
    <property type="term" value="P:guanosine tetraphosphate metabolic process"/>
    <property type="evidence" value="ECO:0007669"/>
    <property type="project" value="InterPro"/>
</dbReference>
<dbReference type="GO" id="GO:0016301">
    <property type="term" value="F:kinase activity"/>
    <property type="evidence" value="ECO:0007669"/>
    <property type="project" value="UniProtKB-KW"/>
</dbReference>
<dbReference type="Proteomes" id="UP000234289">
    <property type="component" value="Unassembled WGS sequence"/>
</dbReference>
<evidence type="ECO:0000313" key="8">
    <source>
        <dbReference type="Proteomes" id="UP000234289"/>
    </source>
</evidence>
<dbReference type="Proteomes" id="UP000283000">
    <property type="component" value="Chromosome"/>
</dbReference>
<dbReference type="SMART" id="SM00954">
    <property type="entry name" value="RelA_SpoT"/>
    <property type="match status" value="1"/>
</dbReference>
<keyword evidence="2" id="KW-0808">Transferase</keyword>
<dbReference type="Pfam" id="PF04607">
    <property type="entry name" value="RelA_SpoT"/>
    <property type="match status" value="1"/>
</dbReference>
<dbReference type="InterPro" id="IPR007685">
    <property type="entry name" value="RelA_SpoT"/>
</dbReference>
<reference evidence="5 9" key="3">
    <citation type="submission" date="2017-03" db="EMBL/GenBank/DDBJ databases">
        <authorList>
            <person name="Afonso C.L."/>
            <person name="Miller P.J."/>
            <person name="Scott M.A."/>
            <person name="Spackman E."/>
            <person name="Goraichik I."/>
            <person name="Dimitrov K.M."/>
            <person name="Suarez D.L."/>
            <person name="Swayne D.E."/>
        </authorList>
    </citation>
    <scope>NUCLEOTIDE SEQUENCE [LARGE SCALE GENOMIC DNA]</scope>
    <source>
        <strain evidence="6">8</strain>
        <strain evidence="9">8(6)</strain>
        <strain evidence="5">CNRZ 920</strain>
    </source>
</reference>
<dbReference type="AlphaFoldDB" id="A0A2H1KV83"/>
<evidence type="ECO:0000313" key="6">
    <source>
        <dbReference type="EMBL" id="SMY05173.1"/>
    </source>
</evidence>
<dbReference type="EMBL" id="FXZI01000029">
    <property type="protein sequence ID" value="SMY05173.1"/>
    <property type="molecule type" value="Genomic_DNA"/>
</dbReference>
<dbReference type="Proteomes" id="UP000234300">
    <property type="component" value="Unassembled WGS sequence"/>
</dbReference>
<accession>A0A2A3ZJB0</accession>
<reference evidence="10 11" key="5">
    <citation type="submission" date="2019-01" db="EMBL/GenBank/DDBJ databases">
        <title>Comparative genomic analysis of Brevibacterium aurantiacum sheds light on its evolution and its adaptation to smear-ripened cheeses.</title>
        <authorList>
            <person name="Moineau S."/>
        </authorList>
    </citation>
    <scope>NUCLEOTIDE SEQUENCE [LARGE SCALE GENOMIC DNA]</scope>
    <source>
        <strain evidence="2 11">SMQ-1417</strain>
        <strain evidence="3 10">SMQ-1420</strain>
    </source>
</reference>
<evidence type="ECO:0000259" key="1">
    <source>
        <dbReference type="SMART" id="SM00954"/>
    </source>
</evidence>
<dbReference type="RefSeq" id="WP_096147171.1">
    <property type="nucleotide sequence ID" value="NZ_CP025330.1"/>
</dbReference>
<dbReference type="PANTHER" id="PTHR47837:SF1">
    <property type="entry name" value="GTP PYROPHOSPHOKINASE YJBM"/>
    <property type="match status" value="1"/>
</dbReference>
<proteinExistence type="predicted"/>
<name>A0A2H1KV83_BREAU</name>
<evidence type="ECO:0000313" key="7">
    <source>
        <dbReference type="Proteomes" id="UP000217881"/>
    </source>
</evidence>
<evidence type="ECO:0000313" key="11">
    <source>
        <dbReference type="Proteomes" id="UP000283000"/>
    </source>
</evidence>
<organism evidence="5 8">
    <name type="scientific">Brevibacterium aurantiacum</name>
    <dbReference type="NCBI Taxonomy" id="273384"/>
    <lineage>
        <taxon>Bacteria</taxon>
        <taxon>Bacillati</taxon>
        <taxon>Actinomycetota</taxon>
        <taxon>Actinomycetes</taxon>
        <taxon>Micrococcales</taxon>
        <taxon>Brevibacteriaceae</taxon>
        <taxon>Brevibacterium</taxon>
    </lineage>
</organism>
<accession>A0A2H1KV83</accession>
<dbReference type="Gene3D" id="3.30.460.10">
    <property type="entry name" value="Beta Polymerase, domain 2"/>
    <property type="match status" value="1"/>
</dbReference>
<gene>
    <name evidence="5" type="ORF">BAUR920_03606</name>
    <name evidence="6" type="ORF">BAURA86_03979</name>
    <name evidence="4" type="ORF">CIK59_18625</name>
    <name evidence="2" type="ORF">CXR23_06095</name>
    <name evidence="3" type="ORF">CXR27_05920</name>
</gene>
<feature type="domain" description="RelA/SpoT" evidence="1">
    <location>
        <begin position="69"/>
        <end position="191"/>
    </location>
</feature>